<gene>
    <name evidence="3" type="ORF">C2845_PM17G09330</name>
</gene>
<dbReference type="PANTHER" id="PTHR32166">
    <property type="entry name" value="OSJNBA0013A04.12 PROTEIN"/>
    <property type="match status" value="1"/>
</dbReference>
<evidence type="ECO:0000313" key="3">
    <source>
        <dbReference type="EMBL" id="RLM69691.1"/>
    </source>
</evidence>
<reference evidence="4" key="1">
    <citation type="journal article" date="2019" name="Nat. Commun.">
        <title>The genome of broomcorn millet.</title>
        <authorList>
            <person name="Zou C."/>
            <person name="Miki D."/>
            <person name="Li D."/>
            <person name="Tang Q."/>
            <person name="Xiao L."/>
            <person name="Rajput S."/>
            <person name="Deng P."/>
            <person name="Jia W."/>
            <person name="Huang R."/>
            <person name="Zhang M."/>
            <person name="Sun Y."/>
            <person name="Hu J."/>
            <person name="Fu X."/>
            <person name="Schnable P.S."/>
            <person name="Li F."/>
            <person name="Zhang H."/>
            <person name="Feng B."/>
            <person name="Zhu X."/>
            <person name="Liu R."/>
            <person name="Schnable J.C."/>
            <person name="Zhu J.-K."/>
            <person name="Zhang H."/>
        </authorList>
    </citation>
    <scope>NUCLEOTIDE SEQUENCE [LARGE SCALE GENOMIC DNA]</scope>
</reference>
<dbReference type="EMBL" id="PQIB02000014">
    <property type="protein sequence ID" value="RLM69691.1"/>
    <property type="molecule type" value="Genomic_DNA"/>
</dbReference>
<proteinExistence type="predicted"/>
<keyword evidence="4" id="KW-1185">Reference proteome</keyword>
<dbReference type="OrthoDB" id="685429at2759"/>
<evidence type="ECO:0000259" key="2">
    <source>
        <dbReference type="Pfam" id="PF04937"/>
    </source>
</evidence>
<sequence>MNVSSNIKHKICYTCRQKGHLDFRYNPVTEVQNMATQGTGSAEASNAASNTDPKTDPNRKLAKSNDPGWKYGFWPTIGNRDVVQCCLCDRRITGGITRLKEHLVGGYGDVQKCVKTTTTIAREMQDAMKKKRPLVLDDEGEQQGEDNVIVLTEESQDVARRIVHPSSGTAAKRKQSTLKFSEPKEPTTKSVGSMLRKTPIEVVEERHSKGSSQVSIQASIRTKGEREAVNLEWARFFYECSIPFNAANSRQFEIAIEATAQYGSGYRPPTYHELREPLLEKVVKETDDLRKKYEDAWKQYGCTLMSDGWTDRRGHHLINFLVNSLEGTFFLESVDASSEVHDQVMLTDLLEKKIMDIGVDKVVQAVIDNGANYKAAGKLLMERFPTLYWAPCAAHCLDLMLEDVAKLKEFKKPISRTRHVTTFIYRHGRLLSAMREKTNGRDLVRPTATRFATTFLTLQSLYKHKDALRFLFTFEEWTGCKLAKTKAGKKVYDILLSREFWNSVEDCLRASLPLIIVLRVVNGDERPAMPEVDALMNHAKQKIKASFSTENKRSLLNKIIQIIESRWDRQMDTPLYGAALFLNPGKFYTIQKENDEYVGHLRGCFNDVLARMVQDKSIRNKIDQQSMLYEDQRGDIFKNCMALQTVKSKNPRK</sequence>
<feature type="region of interest" description="Disordered" evidence="1">
    <location>
        <begin position="164"/>
        <end position="192"/>
    </location>
</feature>
<dbReference type="PANTHER" id="PTHR32166:SF74">
    <property type="entry name" value="OS05G0256350 PROTEIN"/>
    <property type="match status" value="1"/>
</dbReference>
<feature type="domain" description="DUF659" evidence="2">
    <location>
        <begin position="269"/>
        <end position="419"/>
    </location>
</feature>
<accession>A0A3L6Q3E2</accession>
<dbReference type="Proteomes" id="UP000275267">
    <property type="component" value="Unassembled WGS sequence"/>
</dbReference>
<dbReference type="AlphaFoldDB" id="A0A3L6Q3E2"/>
<dbReference type="SUPFAM" id="SSF53098">
    <property type="entry name" value="Ribonuclease H-like"/>
    <property type="match status" value="1"/>
</dbReference>
<evidence type="ECO:0000313" key="4">
    <source>
        <dbReference type="Proteomes" id="UP000275267"/>
    </source>
</evidence>
<feature type="compositionally biased region" description="Polar residues" evidence="1">
    <location>
        <begin position="36"/>
        <end position="52"/>
    </location>
</feature>
<name>A0A3L6Q3E2_PANMI</name>
<feature type="region of interest" description="Disordered" evidence="1">
    <location>
        <begin position="36"/>
        <end position="65"/>
    </location>
</feature>
<organism evidence="3 4">
    <name type="scientific">Panicum miliaceum</name>
    <name type="common">Proso millet</name>
    <name type="synonym">Broomcorn millet</name>
    <dbReference type="NCBI Taxonomy" id="4540"/>
    <lineage>
        <taxon>Eukaryota</taxon>
        <taxon>Viridiplantae</taxon>
        <taxon>Streptophyta</taxon>
        <taxon>Embryophyta</taxon>
        <taxon>Tracheophyta</taxon>
        <taxon>Spermatophyta</taxon>
        <taxon>Magnoliopsida</taxon>
        <taxon>Liliopsida</taxon>
        <taxon>Poales</taxon>
        <taxon>Poaceae</taxon>
        <taxon>PACMAD clade</taxon>
        <taxon>Panicoideae</taxon>
        <taxon>Panicodae</taxon>
        <taxon>Paniceae</taxon>
        <taxon>Panicinae</taxon>
        <taxon>Panicum</taxon>
        <taxon>Panicum sect. Panicum</taxon>
    </lineage>
</organism>
<evidence type="ECO:0000256" key="1">
    <source>
        <dbReference type="SAM" id="MobiDB-lite"/>
    </source>
</evidence>
<dbReference type="Pfam" id="PF04937">
    <property type="entry name" value="DUF659"/>
    <property type="match status" value="1"/>
</dbReference>
<protein>
    <recommendedName>
        <fullName evidence="2">DUF659 domain-containing protein</fullName>
    </recommendedName>
</protein>
<comment type="caution">
    <text evidence="3">The sequence shown here is derived from an EMBL/GenBank/DDBJ whole genome shotgun (WGS) entry which is preliminary data.</text>
</comment>
<dbReference type="InterPro" id="IPR012337">
    <property type="entry name" value="RNaseH-like_sf"/>
</dbReference>
<dbReference type="InterPro" id="IPR007021">
    <property type="entry name" value="DUF659"/>
</dbReference>
<dbReference type="STRING" id="4540.A0A3L6Q3E2"/>